<dbReference type="RefSeq" id="WP_185164446.1">
    <property type="nucleotide sequence ID" value="NZ_JACKWY010000004.1"/>
</dbReference>
<sequence>MRNTNSGRYIFIGTSIGLVIGIIISILTNKLVSPILGTTSGFFIGAILERYKSKK</sequence>
<reference evidence="2 3" key="1">
    <citation type="submission" date="2020-08" db="EMBL/GenBank/DDBJ databases">
        <title>Clostridia isolated from Swiss meat.</title>
        <authorList>
            <person name="Wambui J."/>
            <person name="Stevens M.J.A."/>
            <person name="Stephan R."/>
        </authorList>
    </citation>
    <scope>NUCLEOTIDE SEQUENCE [LARGE SCALE GENOMIC DNA]</scope>
    <source>
        <strain evidence="2 3">CM001</strain>
    </source>
</reference>
<dbReference type="AlphaFoldDB" id="A0A7X0VR52"/>
<organism evidence="2 3">
    <name type="scientific">Clostridium gasigenes</name>
    <dbReference type="NCBI Taxonomy" id="94869"/>
    <lineage>
        <taxon>Bacteria</taxon>
        <taxon>Bacillati</taxon>
        <taxon>Bacillota</taxon>
        <taxon>Clostridia</taxon>
        <taxon>Eubacteriales</taxon>
        <taxon>Clostridiaceae</taxon>
        <taxon>Clostridium</taxon>
    </lineage>
</organism>
<dbReference type="Proteomes" id="UP000585258">
    <property type="component" value="Unassembled WGS sequence"/>
</dbReference>
<feature type="transmembrane region" description="Helical" evidence="1">
    <location>
        <begin position="9"/>
        <end position="27"/>
    </location>
</feature>
<evidence type="ECO:0000313" key="3">
    <source>
        <dbReference type="Proteomes" id="UP000585258"/>
    </source>
</evidence>
<feature type="transmembrane region" description="Helical" evidence="1">
    <location>
        <begin position="33"/>
        <end position="51"/>
    </location>
</feature>
<comment type="caution">
    <text evidence="2">The sequence shown here is derived from an EMBL/GenBank/DDBJ whole genome shotgun (WGS) entry which is preliminary data.</text>
</comment>
<dbReference type="EMBL" id="JACKWY010000004">
    <property type="protein sequence ID" value="MBB6715019.1"/>
    <property type="molecule type" value="Genomic_DNA"/>
</dbReference>
<proteinExistence type="predicted"/>
<keyword evidence="1" id="KW-0812">Transmembrane</keyword>
<evidence type="ECO:0000313" key="2">
    <source>
        <dbReference type="EMBL" id="MBB6715019.1"/>
    </source>
</evidence>
<accession>A0A7X0VR52</accession>
<gene>
    <name evidence="2" type="ORF">H7E68_09790</name>
</gene>
<evidence type="ECO:0000256" key="1">
    <source>
        <dbReference type="SAM" id="Phobius"/>
    </source>
</evidence>
<keyword evidence="1" id="KW-1133">Transmembrane helix</keyword>
<name>A0A7X0VR52_9CLOT</name>
<protein>
    <submittedName>
        <fullName evidence="2">Uncharacterized protein</fullName>
    </submittedName>
</protein>
<keyword evidence="1" id="KW-0472">Membrane</keyword>